<keyword evidence="2" id="KW-1185">Reference proteome</keyword>
<dbReference type="RefSeq" id="WP_257925563.1">
    <property type="nucleotide sequence ID" value="NZ_JAMXQV010000029.1"/>
</dbReference>
<proteinExistence type="predicted"/>
<dbReference type="EMBL" id="JAMXQV010000029">
    <property type="protein sequence ID" value="MCR6488995.1"/>
    <property type="molecule type" value="Genomic_DNA"/>
</dbReference>
<organism evidence="1 2">
    <name type="scientific">Amycolatopsis iheyensis</name>
    <dbReference type="NCBI Taxonomy" id="2945988"/>
    <lineage>
        <taxon>Bacteria</taxon>
        <taxon>Bacillati</taxon>
        <taxon>Actinomycetota</taxon>
        <taxon>Actinomycetes</taxon>
        <taxon>Pseudonocardiales</taxon>
        <taxon>Pseudonocardiaceae</taxon>
        <taxon>Amycolatopsis</taxon>
    </lineage>
</organism>
<dbReference type="Proteomes" id="UP001144096">
    <property type="component" value="Unassembled WGS sequence"/>
</dbReference>
<name>A0A9X2SQR4_9PSEU</name>
<sequence length="221" mass="23000">MTDVLVLILAKAPRSGRVKTRLCPPATPDQAARIAAAALLDTLDTVRALPWAQPVVALAGDFADGVAARELAQATRDVPVVSQRGTTLGHRIAAAHADAAKLFPAAAVLQIAMDTPQVTPTLLTGCRDVLFAPGVDAVLGAADDGGWWLLGLHDPRHAETIATVPTSRPDTGIRAHEALQSNGFRVCAMSTLADIDTMPVAREVAGTLPGSRFAAAVEEVR</sequence>
<dbReference type="PANTHER" id="PTHR36529:SF1">
    <property type="entry name" value="GLYCOSYLTRANSFERASE"/>
    <property type="match status" value="1"/>
</dbReference>
<evidence type="ECO:0000313" key="1">
    <source>
        <dbReference type="EMBL" id="MCR6488995.1"/>
    </source>
</evidence>
<dbReference type="PANTHER" id="PTHR36529">
    <property type="entry name" value="SLL1095 PROTEIN"/>
    <property type="match status" value="1"/>
</dbReference>
<dbReference type="AlphaFoldDB" id="A0A9X2SQR4"/>
<reference evidence="1" key="1">
    <citation type="submission" date="2022-06" db="EMBL/GenBank/DDBJ databases">
        <title>Amycolatopsis iheyaensis sp. nov., a new species of the genus Amycolatopsis isolated from soil in Iheya island, Japan.</title>
        <authorList>
            <person name="Ngamcharungchit C."/>
            <person name="Kanto H."/>
            <person name="Take A."/>
            <person name="Intra B."/>
            <person name="Matsumoto A."/>
            <person name="Panbangred W."/>
            <person name="Inahashi Y."/>
        </authorList>
    </citation>
    <scope>NUCLEOTIDE SEQUENCE</scope>
    <source>
        <strain evidence="1">OK19-0408</strain>
    </source>
</reference>
<dbReference type="Gene3D" id="3.90.550.10">
    <property type="entry name" value="Spore Coat Polysaccharide Biosynthesis Protein SpsA, Chain A"/>
    <property type="match status" value="1"/>
</dbReference>
<accession>A0A9X2SQR4</accession>
<dbReference type="InterPro" id="IPR018641">
    <property type="entry name" value="Trfase_1_rSAM/seldom-assoc"/>
</dbReference>
<dbReference type="Pfam" id="PF09837">
    <property type="entry name" value="DUF2064"/>
    <property type="match status" value="1"/>
</dbReference>
<gene>
    <name evidence="1" type="ORF">M8542_39815</name>
</gene>
<evidence type="ECO:0000313" key="2">
    <source>
        <dbReference type="Proteomes" id="UP001144096"/>
    </source>
</evidence>
<dbReference type="InterPro" id="IPR029044">
    <property type="entry name" value="Nucleotide-diphossugar_trans"/>
</dbReference>
<comment type="caution">
    <text evidence="1">The sequence shown here is derived from an EMBL/GenBank/DDBJ whole genome shotgun (WGS) entry which is preliminary data.</text>
</comment>
<dbReference type="SUPFAM" id="SSF53448">
    <property type="entry name" value="Nucleotide-diphospho-sugar transferases"/>
    <property type="match status" value="1"/>
</dbReference>
<protein>
    <submittedName>
        <fullName evidence="1">DUF2064 domain-containing protein</fullName>
    </submittedName>
</protein>